<gene>
    <name evidence="2" type="ORF">HKK74_29010</name>
</gene>
<evidence type="ECO:0008006" key="4">
    <source>
        <dbReference type="Google" id="ProtNLM"/>
    </source>
</evidence>
<evidence type="ECO:0000313" key="2">
    <source>
        <dbReference type="EMBL" id="MBC6469501.1"/>
    </source>
</evidence>
<keyword evidence="1" id="KW-0732">Signal</keyword>
<dbReference type="NCBIfam" id="TIGR03769">
    <property type="entry name" value="P_ac_wall_RPT"/>
    <property type="match status" value="1"/>
</dbReference>
<proteinExistence type="predicted"/>
<feature type="signal peptide" evidence="1">
    <location>
        <begin position="1"/>
        <end position="35"/>
    </location>
</feature>
<keyword evidence="3" id="KW-1185">Reference proteome</keyword>
<accession>A0ABR7LXC0</accession>
<sequence>MTHRNKKAVRIRTRLAVTLASMLTASLVTATPALAEPVTLTSGHVDILDVNYVSDNLNVKVRDETSGAAVERNPADVTFQVPAAAKTTVPSGSAWSFLGTAGSTVWVLPQSQVSNLIWPGWNTADVAGGVFDGNRLTFELVSVTGGQFSIYRTSLGSPTVLFHSRDSGPKTQYVSAGSHAHANWAFNTAGTYTVTFKVTGTLAGTTTTKTSGNVSFTFQVLNS</sequence>
<name>A0ABR7LXC0_9ACTN</name>
<comment type="caution">
    <text evidence="2">The sequence shown here is derived from an EMBL/GenBank/DDBJ whole genome shotgun (WGS) entry which is preliminary data.</text>
</comment>
<evidence type="ECO:0000256" key="1">
    <source>
        <dbReference type="SAM" id="SignalP"/>
    </source>
</evidence>
<dbReference type="InterPro" id="IPR022435">
    <property type="entry name" value="Surface-anchored_actinobac"/>
</dbReference>
<organism evidence="2 3">
    <name type="scientific">Actinomadura alba</name>
    <dbReference type="NCBI Taxonomy" id="406431"/>
    <lineage>
        <taxon>Bacteria</taxon>
        <taxon>Bacillati</taxon>
        <taxon>Actinomycetota</taxon>
        <taxon>Actinomycetes</taxon>
        <taxon>Streptosporangiales</taxon>
        <taxon>Thermomonosporaceae</taxon>
        <taxon>Actinomadura</taxon>
    </lineage>
</organism>
<reference evidence="2 3" key="1">
    <citation type="submission" date="2020-06" db="EMBL/GenBank/DDBJ databases">
        <title>Actinomadura xiongansis sp. nov., isolated from soil of Baiyangdian.</title>
        <authorList>
            <person name="Zhang X."/>
        </authorList>
    </citation>
    <scope>NUCLEOTIDE SEQUENCE [LARGE SCALE GENOMIC DNA]</scope>
    <source>
        <strain evidence="2 3">HBUM206468</strain>
    </source>
</reference>
<dbReference type="EMBL" id="JABVEC010000028">
    <property type="protein sequence ID" value="MBC6469501.1"/>
    <property type="molecule type" value="Genomic_DNA"/>
</dbReference>
<dbReference type="NCBIfam" id="NF038134">
    <property type="entry name" value="choice_anch_M"/>
    <property type="match status" value="1"/>
</dbReference>
<protein>
    <recommendedName>
        <fullName evidence="4">Surface-anchored protein</fullName>
    </recommendedName>
</protein>
<dbReference type="Proteomes" id="UP000805614">
    <property type="component" value="Unassembled WGS sequence"/>
</dbReference>
<feature type="chain" id="PRO_5045400209" description="Surface-anchored protein" evidence="1">
    <location>
        <begin position="36"/>
        <end position="223"/>
    </location>
</feature>
<evidence type="ECO:0000313" key="3">
    <source>
        <dbReference type="Proteomes" id="UP000805614"/>
    </source>
</evidence>